<evidence type="ECO:0000256" key="2">
    <source>
        <dbReference type="SAM" id="Phobius"/>
    </source>
</evidence>
<feature type="transmembrane region" description="Helical" evidence="2">
    <location>
        <begin position="115"/>
        <end position="134"/>
    </location>
</feature>
<feature type="region of interest" description="Disordered" evidence="1">
    <location>
        <begin position="136"/>
        <end position="184"/>
    </location>
</feature>
<dbReference type="Proteomes" id="UP000602395">
    <property type="component" value="Unassembled WGS sequence"/>
</dbReference>
<name>A0ABR7WCD6_9ACTN</name>
<keyword evidence="2" id="KW-0812">Transmembrane</keyword>
<feature type="region of interest" description="Disordered" evidence="1">
    <location>
        <begin position="37"/>
        <end position="91"/>
    </location>
</feature>
<comment type="caution">
    <text evidence="4">The sequence shown here is derived from an EMBL/GenBank/DDBJ whole genome shotgun (WGS) entry which is preliminary data.</text>
</comment>
<feature type="compositionally biased region" description="Polar residues" evidence="1">
    <location>
        <begin position="165"/>
        <end position="176"/>
    </location>
</feature>
<dbReference type="Pfam" id="PF26527">
    <property type="entry name" value="DUF8176"/>
    <property type="match status" value="1"/>
</dbReference>
<organism evidence="4 5">
    <name type="scientific">Gordonia hankookensis</name>
    <dbReference type="NCBI Taxonomy" id="589403"/>
    <lineage>
        <taxon>Bacteria</taxon>
        <taxon>Bacillati</taxon>
        <taxon>Actinomycetota</taxon>
        <taxon>Actinomycetes</taxon>
        <taxon>Mycobacteriales</taxon>
        <taxon>Gordoniaceae</taxon>
        <taxon>Gordonia</taxon>
    </lineage>
</organism>
<evidence type="ECO:0000256" key="1">
    <source>
        <dbReference type="SAM" id="MobiDB-lite"/>
    </source>
</evidence>
<sequence length="284" mass="29983">MVTEGRHEWFADVPAWPTTGDTPARALARALADARLVTVGPRPASPIGGRTEESPPPPDPQHPETSVPEVAPDDDQPARTALSDEDLFEQMRVRKVAPKGKKGPQRFWKDHRGPIVGAAAAALVVGVAAALAIGKSMSGDDPTPKQVAVPQPSATSSAAMAEPCPSSTDGAVTTGSDAGDQRSGPGVIKAFNHAYYIERSATRARAVSTPNAVASRDVMQKYIDQRPRGTEYCLSITARGRTTYDVELTETPPDPGAVPIVYRQTIQTVEAGGKTWISSIKSIG</sequence>
<keyword evidence="2" id="KW-0472">Membrane</keyword>
<dbReference type="RefSeq" id="WP_190267113.1">
    <property type="nucleotide sequence ID" value="NZ_JACWMS010000002.1"/>
</dbReference>
<keyword evidence="2" id="KW-1133">Transmembrane helix</keyword>
<reference evidence="4 5" key="1">
    <citation type="submission" date="2020-09" db="EMBL/GenBank/DDBJ databases">
        <title>Novel species in genus Gordonia.</title>
        <authorList>
            <person name="Zhang G."/>
        </authorList>
    </citation>
    <scope>NUCLEOTIDE SEQUENCE [LARGE SCALE GENOMIC DNA]</scope>
    <source>
        <strain evidence="4 5">ON-33</strain>
    </source>
</reference>
<protein>
    <recommendedName>
        <fullName evidence="3">DUF8176 domain-containing protein</fullName>
    </recommendedName>
</protein>
<dbReference type="InterPro" id="IPR058489">
    <property type="entry name" value="DUF8176"/>
</dbReference>
<accession>A0ABR7WCD6</accession>
<evidence type="ECO:0000259" key="3">
    <source>
        <dbReference type="Pfam" id="PF26527"/>
    </source>
</evidence>
<dbReference type="EMBL" id="JACWMS010000002">
    <property type="protein sequence ID" value="MBD1320469.1"/>
    <property type="molecule type" value="Genomic_DNA"/>
</dbReference>
<proteinExistence type="predicted"/>
<gene>
    <name evidence="4" type="ORF">IDF66_12845</name>
</gene>
<evidence type="ECO:0000313" key="5">
    <source>
        <dbReference type="Proteomes" id="UP000602395"/>
    </source>
</evidence>
<feature type="domain" description="DUF8176" evidence="3">
    <location>
        <begin position="162"/>
        <end position="281"/>
    </location>
</feature>
<keyword evidence="5" id="KW-1185">Reference proteome</keyword>
<evidence type="ECO:0000313" key="4">
    <source>
        <dbReference type="EMBL" id="MBD1320469.1"/>
    </source>
</evidence>